<evidence type="ECO:0000259" key="6">
    <source>
        <dbReference type="PROSITE" id="PS50178"/>
    </source>
</evidence>
<accession>A0A3P7IFU4</accession>
<organism evidence="7 8">
    <name type="scientific">Strongylus vulgaris</name>
    <name type="common">Blood worm</name>
    <dbReference type="NCBI Taxonomy" id="40348"/>
    <lineage>
        <taxon>Eukaryota</taxon>
        <taxon>Metazoa</taxon>
        <taxon>Ecdysozoa</taxon>
        <taxon>Nematoda</taxon>
        <taxon>Chromadorea</taxon>
        <taxon>Rhabditida</taxon>
        <taxon>Rhabditina</taxon>
        <taxon>Rhabditomorpha</taxon>
        <taxon>Strongyloidea</taxon>
        <taxon>Strongylidae</taxon>
        <taxon>Strongylus</taxon>
    </lineage>
</organism>
<evidence type="ECO:0000256" key="2">
    <source>
        <dbReference type="ARBA" id="ARBA00022771"/>
    </source>
</evidence>
<dbReference type="AlphaFoldDB" id="A0A3P7IFU4"/>
<evidence type="ECO:0000256" key="4">
    <source>
        <dbReference type="PROSITE-ProRule" id="PRU00091"/>
    </source>
</evidence>
<dbReference type="EMBL" id="UYYB01001080">
    <property type="protein sequence ID" value="VDM65629.1"/>
    <property type="molecule type" value="Genomic_DNA"/>
</dbReference>
<evidence type="ECO:0000313" key="7">
    <source>
        <dbReference type="EMBL" id="VDM65629.1"/>
    </source>
</evidence>
<dbReference type="Proteomes" id="UP000270094">
    <property type="component" value="Unassembled WGS sequence"/>
</dbReference>
<dbReference type="InterPro" id="IPR017455">
    <property type="entry name" value="Znf_FYVE-rel"/>
</dbReference>
<dbReference type="GO" id="GO:0008270">
    <property type="term" value="F:zinc ion binding"/>
    <property type="evidence" value="ECO:0007669"/>
    <property type="project" value="UniProtKB-KW"/>
</dbReference>
<dbReference type="PANTHER" id="PTHR46319">
    <property type="entry name" value="ZINC FINGER FYVE DOMAIN-CONTAINING PROTEIN"/>
    <property type="match status" value="1"/>
</dbReference>
<dbReference type="PROSITE" id="PS50178">
    <property type="entry name" value="ZF_FYVE"/>
    <property type="match status" value="1"/>
</dbReference>
<dbReference type="Gene3D" id="3.30.40.10">
    <property type="entry name" value="Zinc/RING finger domain, C3HC4 (zinc finger)"/>
    <property type="match status" value="1"/>
</dbReference>
<feature type="region of interest" description="Disordered" evidence="5">
    <location>
        <begin position="68"/>
        <end position="94"/>
    </location>
</feature>
<dbReference type="InterPro" id="IPR011011">
    <property type="entry name" value="Znf_FYVE_PHD"/>
</dbReference>
<sequence>MSGFTSSGLFDMGRSYSIPIETVRTEISPHEDYEQVLFIKSKVKSVILIMSSAEERRKWQKDIENAREEKRQYKRRKSEAIQRQRRQSMNPSIFDAPLNEESISSEQNTLEDTASLILPATTVPAASCNGQSATTSRRNSDSQDSSSHPSTPVEEQPISSNQASYIRRKRADVVKPVWIPDESSSKCLMQGCGTVFSLINRRHHCRDCGWLICSACVGKAPLPKFHFKKEIVCPECYEKLEIIYRSGTLFPSSLLVQGSDGILRVKVPKEDRTLIVEPQTLFVAPTNRKLKRINIEQRTLPSKVMLR</sequence>
<dbReference type="GO" id="GO:0031901">
    <property type="term" value="C:early endosome membrane"/>
    <property type="evidence" value="ECO:0007669"/>
    <property type="project" value="TreeGrafter"/>
</dbReference>
<dbReference type="InterPro" id="IPR011993">
    <property type="entry name" value="PH-like_dom_sf"/>
</dbReference>
<dbReference type="Pfam" id="PF01363">
    <property type="entry name" value="FYVE"/>
    <property type="match status" value="1"/>
</dbReference>
<name>A0A3P7IFU4_STRVU</name>
<keyword evidence="3" id="KW-0862">Zinc</keyword>
<protein>
    <recommendedName>
        <fullName evidence="6">FYVE-type domain-containing protein</fullName>
    </recommendedName>
</protein>
<dbReference type="OrthoDB" id="5867276at2759"/>
<feature type="domain" description="FYVE-type" evidence="6">
    <location>
        <begin position="192"/>
        <end position="241"/>
    </location>
</feature>
<dbReference type="InterPro" id="IPR000306">
    <property type="entry name" value="Znf_FYVE"/>
</dbReference>
<dbReference type="SUPFAM" id="SSF57903">
    <property type="entry name" value="FYVE/PHD zinc finger"/>
    <property type="match status" value="1"/>
</dbReference>
<evidence type="ECO:0000256" key="5">
    <source>
        <dbReference type="SAM" id="MobiDB-lite"/>
    </source>
</evidence>
<keyword evidence="2 4" id="KW-0863">Zinc-finger</keyword>
<dbReference type="SMART" id="SM00064">
    <property type="entry name" value="FYVE"/>
    <property type="match status" value="1"/>
</dbReference>
<feature type="compositionally biased region" description="Low complexity" evidence="5">
    <location>
        <begin position="142"/>
        <end position="152"/>
    </location>
</feature>
<gene>
    <name evidence="7" type="ORF">SVUK_LOCUS627</name>
</gene>
<reference evidence="7 8" key="1">
    <citation type="submission" date="2018-11" db="EMBL/GenBank/DDBJ databases">
        <authorList>
            <consortium name="Pathogen Informatics"/>
        </authorList>
    </citation>
    <scope>NUCLEOTIDE SEQUENCE [LARGE SCALE GENOMIC DNA]</scope>
</reference>
<keyword evidence="1" id="KW-0479">Metal-binding</keyword>
<feature type="region of interest" description="Disordered" evidence="5">
    <location>
        <begin position="127"/>
        <end position="162"/>
    </location>
</feature>
<evidence type="ECO:0000313" key="8">
    <source>
        <dbReference type="Proteomes" id="UP000270094"/>
    </source>
</evidence>
<evidence type="ECO:0000256" key="1">
    <source>
        <dbReference type="ARBA" id="ARBA00022723"/>
    </source>
</evidence>
<dbReference type="InterPro" id="IPR013083">
    <property type="entry name" value="Znf_RING/FYVE/PHD"/>
</dbReference>
<keyword evidence="8" id="KW-1185">Reference proteome</keyword>
<dbReference type="GO" id="GO:0016197">
    <property type="term" value="P:endosomal transport"/>
    <property type="evidence" value="ECO:0007669"/>
    <property type="project" value="TreeGrafter"/>
</dbReference>
<dbReference type="PANTHER" id="PTHR46319:SF3">
    <property type="entry name" value="ZINC FINGER FYVE DOMAIN-CONTAINING PROTEIN"/>
    <property type="match status" value="1"/>
</dbReference>
<evidence type="ECO:0000256" key="3">
    <source>
        <dbReference type="ARBA" id="ARBA00022833"/>
    </source>
</evidence>
<proteinExistence type="predicted"/>
<dbReference type="Gene3D" id="2.30.29.30">
    <property type="entry name" value="Pleckstrin-homology domain (PH domain)/Phosphotyrosine-binding domain (PTB)"/>
    <property type="match status" value="1"/>
</dbReference>